<dbReference type="Pfam" id="PF00440">
    <property type="entry name" value="TetR_N"/>
    <property type="match status" value="1"/>
</dbReference>
<evidence type="ECO:0000256" key="1">
    <source>
        <dbReference type="ARBA" id="ARBA00023015"/>
    </source>
</evidence>
<dbReference type="GO" id="GO:0000976">
    <property type="term" value="F:transcription cis-regulatory region binding"/>
    <property type="evidence" value="ECO:0007669"/>
    <property type="project" value="TreeGrafter"/>
</dbReference>
<evidence type="ECO:0000313" key="7">
    <source>
        <dbReference type="Proteomes" id="UP001165378"/>
    </source>
</evidence>
<dbReference type="PANTHER" id="PTHR30055">
    <property type="entry name" value="HTH-TYPE TRANSCRIPTIONAL REGULATOR RUTR"/>
    <property type="match status" value="1"/>
</dbReference>
<dbReference type="PRINTS" id="PR00455">
    <property type="entry name" value="HTHTETR"/>
</dbReference>
<evidence type="ECO:0000256" key="3">
    <source>
        <dbReference type="ARBA" id="ARBA00023163"/>
    </source>
</evidence>
<dbReference type="SUPFAM" id="SSF46689">
    <property type="entry name" value="Homeodomain-like"/>
    <property type="match status" value="1"/>
</dbReference>
<reference evidence="6" key="1">
    <citation type="submission" date="2022-01" db="EMBL/GenBank/DDBJ databases">
        <title>Genome-Based Taxonomic Classification of the Phylum Actinobacteria.</title>
        <authorList>
            <person name="Gao Y."/>
        </authorList>
    </citation>
    <scope>NUCLEOTIDE SEQUENCE</scope>
    <source>
        <strain evidence="6">KLBMP 8922</strain>
    </source>
</reference>
<protein>
    <submittedName>
        <fullName evidence="6">TetR/AcrR family transcriptional regulator</fullName>
    </submittedName>
</protein>
<gene>
    <name evidence="6" type="ORF">LZ495_23920</name>
</gene>
<proteinExistence type="predicted"/>
<dbReference type="Gene3D" id="1.10.357.10">
    <property type="entry name" value="Tetracycline Repressor, domain 2"/>
    <property type="match status" value="1"/>
</dbReference>
<keyword evidence="7" id="KW-1185">Reference proteome</keyword>
<dbReference type="Proteomes" id="UP001165378">
    <property type="component" value="Unassembled WGS sequence"/>
</dbReference>
<sequence>MTDTSRTQFTVTHRLGPAERERRTAIAAAARELAAEHGYDATTVRDIAARAGTTPATVYRYFGSKDRLLHHIMVEWAGRTAAELAGGSYPGDVADRVSAAFQDIIRWAAQDLALLEAGIVSFRATADANDGLAVWQGLFTAFVRGALDDPEWADDEGKALTLGHVLVACMLDITSGRTRPEETCAHIDTAARLIFR</sequence>
<dbReference type="InterPro" id="IPR050109">
    <property type="entry name" value="HTH-type_TetR-like_transc_reg"/>
</dbReference>
<dbReference type="PROSITE" id="PS50977">
    <property type="entry name" value="HTH_TETR_2"/>
    <property type="match status" value="1"/>
</dbReference>
<dbReference type="EMBL" id="JAKFHA010000015">
    <property type="protein sequence ID" value="MCF2530250.1"/>
    <property type="molecule type" value="Genomic_DNA"/>
</dbReference>
<keyword evidence="1" id="KW-0805">Transcription regulation</keyword>
<name>A0AA41U231_9ACTN</name>
<feature type="domain" description="HTH tetR-type" evidence="5">
    <location>
        <begin position="20"/>
        <end position="80"/>
    </location>
</feature>
<accession>A0AA41U231</accession>
<evidence type="ECO:0000259" key="5">
    <source>
        <dbReference type="PROSITE" id="PS50977"/>
    </source>
</evidence>
<comment type="caution">
    <text evidence="6">The sequence shown here is derived from an EMBL/GenBank/DDBJ whole genome shotgun (WGS) entry which is preliminary data.</text>
</comment>
<dbReference type="InterPro" id="IPR001647">
    <property type="entry name" value="HTH_TetR"/>
</dbReference>
<feature type="DNA-binding region" description="H-T-H motif" evidence="4">
    <location>
        <begin position="43"/>
        <end position="62"/>
    </location>
</feature>
<dbReference type="InterPro" id="IPR009057">
    <property type="entry name" value="Homeodomain-like_sf"/>
</dbReference>
<evidence type="ECO:0000256" key="2">
    <source>
        <dbReference type="ARBA" id="ARBA00023125"/>
    </source>
</evidence>
<dbReference type="GO" id="GO:0003700">
    <property type="term" value="F:DNA-binding transcription factor activity"/>
    <property type="evidence" value="ECO:0007669"/>
    <property type="project" value="TreeGrafter"/>
</dbReference>
<keyword evidence="3" id="KW-0804">Transcription</keyword>
<evidence type="ECO:0000256" key="4">
    <source>
        <dbReference type="PROSITE-ProRule" id="PRU00335"/>
    </source>
</evidence>
<keyword evidence="2 4" id="KW-0238">DNA-binding</keyword>
<organism evidence="6 7">
    <name type="scientific">Yinghuangia soli</name>
    <dbReference type="NCBI Taxonomy" id="2908204"/>
    <lineage>
        <taxon>Bacteria</taxon>
        <taxon>Bacillati</taxon>
        <taxon>Actinomycetota</taxon>
        <taxon>Actinomycetes</taxon>
        <taxon>Kitasatosporales</taxon>
        <taxon>Streptomycetaceae</taxon>
        <taxon>Yinghuangia</taxon>
    </lineage>
</organism>
<dbReference type="AlphaFoldDB" id="A0AA41U231"/>
<dbReference type="PANTHER" id="PTHR30055:SF234">
    <property type="entry name" value="HTH-TYPE TRANSCRIPTIONAL REGULATOR BETI"/>
    <property type="match status" value="1"/>
</dbReference>
<dbReference type="RefSeq" id="WP_235054916.1">
    <property type="nucleotide sequence ID" value="NZ_JAKFHA010000015.1"/>
</dbReference>
<evidence type="ECO:0000313" key="6">
    <source>
        <dbReference type="EMBL" id="MCF2530250.1"/>
    </source>
</evidence>